<evidence type="ECO:0000313" key="1">
    <source>
        <dbReference type="EMBL" id="WAI01067.1"/>
    </source>
</evidence>
<sequence length="67" mass="7738">MEILNDNPRCDFCEKKAIGMQILGCCKQEVCEDHAEEMLLEMKPGERKDWGACYYVRYDDLNDSGGE</sequence>
<keyword evidence="2" id="KW-1185">Reference proteome</keyword>
<dbReference type="EMBL" id="CP113361">
    <property type="protein sequence ID" value="WAI01067.1"/>
    <property type="molecule type" value="Genomic_DNA"/>
</dbReference>
<evidence type="ECO:0000313" key="2">
    <source>
        <dbReference type="Proteomes" id="UP001163096"/>
    </source>
</evidence>
<protein>
    <submittedName>
        <fullName evidence="1">Uncharacterized protein</fullName>
    </submittedName>
</protein>
<dbReference type="GeneID" id="76835775"/>
<dbReference type="RefSeq" id="WP_268186281.1">
    <property type="nucleotide sequence ID" value="NZ_CP113361.1"/>
</dbReference>
<accession>A0A9X9S3H3</accession>
<dbReference type="AlphaFoldDB" id="A0A9X9S3H3"/>
<name>A0A9X9S3H3_METOG</name>
<proteinExistence type="predicted"/>
<reference evidence="1" key="1">
    <citation type="submission" date="2022-11" db="EMBL/GenBank/DDBJ databases">
        <title>Complete genome sequence of Methanogenium organophilum DSM 3596.</title>
        <authorList>
            <person name="Chen S.-C."/>
            <person name="Lai S.-J."/>
            <person name="You Y.-T."/>
        </authorList>
    </citation>
    <scope>NUCLEOTIDE SEQUENCE</scope>
    <source>
        <strain evidence="1">DSM 3596</strain>
    </source>
</reference>
<dbReference type="Proteomes" id="UP001163096">
    <property type="component" value="Chromosome"/>
</dbReference>
<gene>
    <name evidence="1" type="ORF">OU421_11695</name>
</gene>
<dbReference type="KEGG" id="mou:OU421_11695"/>
<organism evidence="1 2">
    <name type="scientific">Methanogenium organophilum</name>
    <dbReference type="NCBI Taxonomy" id="2199"/>
    <lineage>
        <taxon>Archaea</taxon>
        <taxon>Methanobacteriati</taxon>
        <taxon>Methanobacteriota</taxon>
        <taxon>Stenosarchaea group</taxon>
        <taxon>Methanomicrobia</taxon>
        <taxon>Methanomicrobiales</taxon>
        <taxon>Methanomicrobiaceae</taxon>
        <taxon>Methanogenium</taxon>
    </lineage>
</organism>